<feature type="transmembrane region" description="Helical" evidence="10">
    <location>
        <begin position="733"/>
        <end position="754"/>
    </location>
</feature>
<dbReference type="Pfam" id="PF06422">
    <property type="entry name" value="PDR_CDR"/>
    <property type="match status" value="1"/>
</dbReference>
<evidence type="ECO:0000313" key="13">
    <source>
        <dbReference type="Proteomes" id="UP001583186"/>
    </source>
</evidence>
<accession>A0ABR3YR25</accession>
<feature type="region of interest" description="Disordered" evidence="9">
    <location>
        <begin position="1458"/>
        <end position="1508"/>
    </location>
</feature>
<evidence type="ECO:0000256" key="5">
    <source>
        <dbReference type="ARBA" id="ARBA00022741"/>
    </source>
</evidence>
<dbReference type="Pfam" id="PF01061">
    <property type="entry name" value="ABC2_membrane"/>
    <property type="match status" value="2"/>
</dbReference>
<dbReference type="CDD" id="cd03233">
    <property type="entry name" value="ABCG_PDR_domain1"/>
    <property type="match status" value="1"/>
</dbReference>
<evidence type="ECO:0000256" key="3">
    <source>
        <dbReference type="ARBA" id="ARBA00022448"/>
    </source>
</evidence>
<evidence type="ECO:0000259" key="11">
    <source>
        <dbReference type="PROSITE" id="PS50893"/>
    </source>
</evidence>
<feature type="domain" description="ABC transporter" evidence="11">
    <location>
        <begin position="820"/>
        <end position="1062"/>
    </location>
</feature>
<dbReference type="Pfam" id="PF14510">
    <property type="entry name" value="ABC_trans_N"/>
    <property type="match status" value="1"/>
</dbReference>
<feature type="transmembrane region" description="Helical" evidence="10">
    <location>
        <begin position="1189"/>
        <end position="1213"/>
    </location>
</feature>
<organism evidence="12 13">
    <name type="scientific">Sporothrix stenoceras</name>
    <dbReference type="NCBI Taxonomy" id="5173"/>
    <lineage>
        <taxon>Eukaryota</taxon>
        <taxon>Fungi</taxon>
        <taxon>Dikarya</taxon>
        <taxon>Ascomycota</taxon>
        <taxon>Pezizomycotina</taxon>
        <taxon>Sordariomycetes</taxon>
        <taxon>Sordariomycetidae</taxon>
        <taxon>Ophiostomatales</taxon>
        <taxon>Ophiostomataceae</taxon>
        <taxon>Sporothrix</taxon>
    </lineage>
</organism>
<evidence type="ECO:0000256" key="10">
    <source>
        <dbReference type="SAM" id="Phobius"/>
    </source>
</evidence>
<feature type="domain" description="ABC transporter" evidence="11">
    <location>
        <begin position="128"/>
        <end position="378"/>
    </location>
</feature>
<dbReference type="PROSITE" id="PS00211">
    <property type="entry name" value="ABC_TRANSPORTER_1"/>
    <property type="match status" value="1"/>
</dbReference>
<keyword evidence="13" id="KW-1185">Reference proteome</keyword>
<dbReference type="SMART" id="SM00382">
    <property type="entry name" value="AAA"/>
    <property type="match status" value="2"/>
</dbReference>
<reference evidence="12 13" key="1">
    <citation type="journal article" date="2024" name="IMA Fungus">
        <title>IMA Genome - F19 : A genome assembly and annotation guide to empower mycologists, including annotated draft genome sequences of Ceratocystis pirilliformis, Diaporthe australafricana, Fusarium ophioides, Paecilomyces lecythidis, and Sporothrix stenoceras.</title>
        <authorList>
            <person name="Aylward J."/>
            <person name="Wilson A.M."/>
            <person name="Visagie C.M."/>
            <person name="Spraker J."/>
            <person name="Barnes I."/>
            <person name="Buitendag C."/>
            <person name="Ceriani C."/>
            <person name="Del Mar Angel L."/>
            <person name="du Plessis D."/>
            <person name="Fuchs T."/>
            <person name="Gasser K."/>
            <person name="Kramer D."/>
            <person name="Li W."/>
            <person name="Munsamy K."/>
            <person name="Piso A."/>
            <person name="Price J.L."/>
            <person name="Sonnekus B."/>
            <person name="Thomas C."/>
            <person name="van der Nest A."/>
            <person name="van Dijk A."/>
            <person name="van Heerden A."/>
            <person name="van Vuuren N."/>
            <person name="Yilmaz N."/>
            <person name="Duong T.A."/>
            <person name="van der Merwe N.A."/>
            <person name="Wingfield M.J."/>
            <person name="Wingfield B.D."/>
        </authorList>
    </citation>
    <scope>NUCLEOTIDE SEQUENCE [LARGE SCALE GENOMIC DNA]</scope>
    <source>
        <strain evidence="12 13">CMW 5346</strain>
    </source>
</reference>
<evidence type="ECO:0000256" key="1">
    <source>
        <dbReference type="ARBA" id="ARBA00004141"/>
    </source>
</evidence>
<keyword evidence="7 10" id="KW-1133">Transmembrane helix</keyword>
<dbReference type="Proteomes" id="UP001583186">
    <property type="component" value="Unassembled WGS sequence"/>
</dbReference>
<dbReference type="Pfam" id="PF00005">
    <property type="entry name" value="ABC_tran"/>
    <property type="match status" value="2"/>
</dbReference>
<evidence type="ECO:0000256" key="8">
    <source>
        <dbReference type="ARBA" id="ARBA00023136"/>
    </source>
</evidence>
<dbReference type="PANTHER" id="PTHR19241">
    <property type="entry name" value="ATP-BINDING CASSETTE TRANSPORTER"/>
    <property type="match status" value="1"/>
</dbReference>
<dbReference type="InterPro" id="IPR017871">
    <property type="entry name" value="ABC_transporter-like_CS"/>
</dbReference>
<sequence length="1539" mass="172135">MAAPLSLSNMAVAEPRSPTREIDEPEYDYDDAIELGTISRIATGLQSRHGVIEGDAPDKSDPRLDPSKPEFDHYRWAQMVLQTINRQGIQIQEQGVAFSDLCVSGSGASLQYQQTVVTTMLTPFSMLVNAMPGRRNATERTRILRGFDGTLESGELLLVLGRPGSGCSTFLKTICGHLGGLTVEPCSEVQFRSISYKNMFKHYRGEVAYNQEVDEHFPHLTVGETLSFAASARAPQQRPAGITREEYVETIVKVVMAVFGLSHTYNTKVGNNFVRGISGGERKRVSIAEMFLSRTRIGAWDNSTRGLDSASALQFVKSLRLSADLGKTCHAVAAYQASQLMYDEFDKVVLLYEGYEIYYGPCDRAVQYFMDMGWDRNPQQVSPDFLTAITNPTERRPREGMESKVPRTATEFAECWKNSAERQATLQEVANHRQKYPINDEGSRTFHENHKEQQARHTRAASPYLLSPWMQVRLCLKRAFQRMRNDLPATITTVGIQIILALIIGSVFFNSPNDTSSFFQKGAVIFFAVLMNALITVNEILQMYDQRPIVQKHLRYAFVHPYTESVASLINDTPVKLFRCSIFSVILYFMANLRREAGNFFIFYLFLTIAIFTMSGIFRSLAAATKTVGQAMGLAGIMVITIVIYTGFTLPQTYMHPWFAWLRWLNPIYYAFEALMSNEFHGRTFPCTQTELVPIYGTGDNFVCAAVGGVAGQREVSGDRFLELNYGYTYSHLWRNLGIMIGFLIAFHVFYMVATELNRGSESKAEALVFRPGHAPVALRGHHKDTDAESVTSEQPKVQAVNAEAPAVNRDHLPVQKDILMWKGLQYDIPVKEGTRRLLDDVNGWVKPGTLTALMGVSGAGKTTLLDVLAQRVSIGVVSGDILINGKMPTSSFPRRTGYVQQQDLHLETTTVREALRFSAILRQPRSVSKAEKYATVEEVIQMLGMQDFAEAVVGSLGEGLNVEQRKLLSIGVELAAKPTLLIFLDEPTSGLDSQSSWTICQFLRKLVDNGQAILATIHQPSALLFQTFDRLLFLAKGGRTVYFGNIGPQSKTLRDYFTRCGARPCGDMENPAEYILNMVSGDGAEGVDFVGCWNTSPERTEVLAELGRLYQLADRPGDGNVTQHKDLEREFAQPFWVQFHHVVVRAFQQYFRQPDYIYSKFLLGIVTSLFIGFSFWKANSSMQGFQNALFSIFLLCTIFSTLVNQIMPKFVVQRSLYEVREKPSRVYSWQVFVLSRVVVEIPWQILLGIIAYASFYYSVFGVNTPSESQGLILLFIVQFYIYAASMAQMVIAAINDPHLGAIIAIFMFGLSFIFNGVLQPPSALPGFWIFMYRVSPFTYYIGGISGTALHGRAVICSAAELSVFSPPSGYTCGQYMGPYLQVAPGNLTNPDATSNCKYCSISNADQYLAGREIYYSQRWRNYGIFWAYFVFNVFGTFATYYIFRVKSWHKKTGLNLKSSNKTKKTKGKVPVDEDERREKVQSASSARGATAVNEADLENGTGTANGVEATNGVRQAHDADVVEGIVRPEENHAGEKMV</sequence>
<feature type="compositionally biased region" description="Basic and acidic residues" evidence="9">
    <location>
        <begin position="1470"/>
        <end position="1481"/>
    </location>
</feature>
<dbReference type="InterPro" id="IPR043926">
    <property type="entry name" value="ABCG_dom"/>
</dbReference>
<evidence type="ECO:0000313" key="12">
    <source>
        <dbReference type="EMBL" id="KAL1890776.1"/>
    </source>
</evidence>
<feature type="compositionally biased region" description="Basic and acidic residues" evidence="9">
    <location>
        <begin position="50"/>
        <end position="68"/>
    </location>
</feature>
<feature type="transmembrane region" description="Helical" evidence="10">
    <location>
        <begin position="487"/>
        <end position="510"/>
    </location>
</feature>
<keyword evidence="3" id="KW-0813">Transport</keyword>
<dbReference type="InterPro" id="IPR003439">
    <property type="entry name" value="ABC_transporter-like_ATP-bd"/>
</dbReference>
<keyword evidence="4 10" id="KW-0812">Transmembrane</keyword>
<feature type="transmembrane region" description="Helical" evidence="10">
    <location>
        <begin position="634"/>
        <end position="654"/>
    </location>
</feature>
<protein>
    <recommendedName>
        <fullName evidence="11">ABC transporter domain-containing protein</fullName>
    </recommendedName>
</protein>
<evidence type="ECO:0000256" key="7">
    <source>
        <dbReference type="ARBA" id="ARBA00022989"/>
    </source>
</evidence>
<evidence type="ECO:0000256" key="6">
    <source>
        <dbReference type="ARBA" id="ARBA00022840"/>
    </source>
</evidence>
<dbReference type="PROSITE" id="PS50893">
    <property type="entry name" value="ABC_TRANSPORTER_2"/>
    <property type="match status" value="2"/>
</dbReference>
<dbReference type="InterPro" id="IPR034001">
    <property type="entry name" value="ABCG_PDR_1"/>
</dbReference>
<proteinExistence type="inferred from homology"/>
<dbReference type="InterPro" id="IPR029481">
    <property type="entry name" value="ABC_trans_N"/>
</dbReference>
<dbReference type="Pfam" id="PF19055">
    <property type="entry name" value="ABC2_membrane_7"/>
    <property type="match status" value="1"/>
</dbReference>
<feature type="transmembrane region" description="Helical" evidence="10">
    <location>
        <begin position="522"/>
        <end position="541"/>
    </location>
</feature>
<evidence type="ECO:0000256" key="9">
    <source>
        <dbReference type="SAM" id="MobiDB-lite"/>
    </source>
</evidence>
<name>A0ABR3YR25_9PEZI</name>
<comment type="similarity">
    <text evidence="2">Belongs to the ABC transporter superfamily. ABCG family. PDR (TC 3.A.1.205) subfamily.</text>
</comment>
<dbReference type="EMBL" id="JAWCUI010000059">
    <property type="protein sequence ID" value="KAL1890776.1"/>
    <property type="molecule type" value="Genomic_DNA"/>
</dbReference>
<feature type="transmembrane region" description="Helical" evidence="10">
    <location>
        <begin position="1158"/>
        <end position="1177"/>
    </location>
</feature>
<feature type="transmembrane region" description="Helical" evidence="10">
    <location>
        <begin position="1300"/>
        <end position="1319"/>
    </location>
</feature>
<comment type="caution">
    <text evidence="12">The sequence shown here is derived from an EMBL/GenBank/DDBJ whole genome shotgun (WGS) entry which is preliminary data.</text>
</comment>
<comment type="subcellular location">
    <subcellularLocation>
        <location evidence="1">Membrane</location>
        <topology evidence="1">Multi-pass membrane protein</topology>
    </subcellularLocation>
</comment>
<feature type="transmembrane region" description="Helical" evidence="10">
    <location>
        <begin position="1234"/>
        <end position="1260"/>
    </location>
</feature>
<dbReference type="SUPFAM" id="SSF52540">
    <property type="entry name" value="P-loop containing nucleoside triphosphate hydrolases"/>
    <property type="match status" value="2"/>
</dbReference>
<dbReference type="CDD" id="cd03232">
    <property type="entry name" value="ABCG_PDR_domain2"/>
    <property type="match status" value="1"/>
</dbReference>
<feature type="transmembrane region" description="Helical" evidence="10">
    <location>
        <begin position="600"/>
        <end position="622"/>
    </location>
</feature>
<feature type="region of interest" description="Disordered" evidence="9">
    <location>
        <begin position="49"/>
        <end position="68"/>
    </location>
</feature>
<feature type="transmembrane region" description="Helical" evidence="10">
    <location>
        <begin position="1425"/>
        <end position="1444"/>
    </location>
</feature>
<dbReference type="InterPro" id="IPR003593">
    <property type="entry name" value="AAA+_ATPase"/>
</dbReference>
<gene>
    <name evidence="12" type="ORF">Sste5346_008101</name>
</gene>
<keyword evidence="8 10" id="KW-0472">Membrane</keyword>
<feature type="region of interest" description="Disordered" evidence="9">
    <location>
        <begin position="1"/>
        <end position="27"/>
    </location>
</feature>
<dbReference type="InterPro" id="IPR010929">
    <property type="entry name" value="PDR_CDR_ABC"/>
</dbReference>
<evidence type="ECO:0000256" key="2">
    <source>
        <dbReference type="ARBA" id="ARBA00006012"/>
    </source>
</evidence>
<keyword evidence="5" id="KW-0547">Nucleotide-binding</keyword>
<evidence type="ECO:0000256" key="4">
    <source>
        <dbReference type="ARBA" id="ARBA00022692"/>
    </source>
</evidence>
<dbReference type="InterPro" id="IPR027417">
    <property type="entry name" value="P-loop_NTPase"/>
</dbReference>
<dbReference type="Gene3D" id="3.40.50.300">
    <property type="entry name" value="P-loop containing nucleotide triphosphate hydrolases"/>
    <property type="match status" value="2"/>
</dbReference>
<dbReference type="InterPro" id="IPR013525">
    <property type="entry name" value="ABC2_TM"/>
</dbReference>
<dbReference type="InterPro" id="IPR034003">
    <property type="entry name" value="ABCG_PDR_2"/>
</dbReference>
<feature type="transmembrane region" description="Helical" evidence="10">
    <location>
        <begin position="1272"/>
        <end position="1293"/>
    </location>
</feature>
<keyword evidence="6" id="KW-0067">ATP-binding</keyword>